<protein>
    <submittedName>
        <fullName evidence="2">Uncharacterized protein</fullName>
    </submittedName>
</protein>
<proteinExistence type="predicted"/>
<gene>
    <name evidence="2" type="ORF">O6P43_021444</name>
</gene>
<name>A0AAD7LAU3_QUISA</name>
<feature type="region of interest" description="Disordered" evidence="1">
    <location>
        <begin position="1"/>
        <end position="27"/>
    </location>
</feature>
<dbReference type="Proteomes" id="UP001163823">
    <property type="component" value="Chromosome 9"/>
</dbReference>
<evidence type="ECO:0000313" key="2">
    <source>
        <dbReference type="EMBL" id="KAJ7954739.1"/>
    </source>
</evidence>
<sequence length="104" mass="11737">MKIPNREDFDTRGLIHPSDSSAMEPVPSPLSALPSSSTYNGLLKKESKSSIVRSNKRIFLALLQGKVLFFHCFLCEVPVTAYRVVIQLLDLELQEDTTFFFLVC</sequence>
<keyword evidence="3" id="KW-1185">Reference proteome</keyword>
<evidence type="ECO:0000256" key="1">
    <source>
        <dbReference type="SAM" id="MobiDB-lite"/>
    </source>
</evidence>
<organism evidence="2 3">
    <name type="scientific">Quillaja saponaria</name>
    <name type="common">Soap bark tree</name>
    <dbReference type="NCBI Taxonomy" id="32244"/>
    <lineage>
        <taxon>Eukaryota</taxon>
        <taxon>Viridiplantae</taxon>
        <taxon>Streptophyta</taxon>
        <taxon>Embryophyta</taxon>
        <taxon>Tracheophyta</taxon>
        <taxon>Spermatophyta</taxon>
        <taxon>Magnoliopsida</taxon>
        <taxon>eudicotyledons</taxon>
        <taxon>Gunneridae</taxon>
        <taxon>Pentapetalae</taxon>
        <taxon>rosids</taxon>
        <taxon>fabids</taxon>
        <taxon>Fabales</taxon>
        <taxon>Quillajaceae</taxon>
        <taxon>Quillaja</taxon>
    </lineage>
</organism>
<comment type="caution">
    <text evidence="2">The sequence shown here is derived from an EMBL/GenBank/DDBJ whole genome shotgun (WGS) entry which is preliminary data.</text>
</comment>
<accession>A0AAD7LAU3</accession>
<evidence type="ECO:0000313" key="3">
    <source>
        <dbReference type="Proteomes" id="UP001163823"/>
    </source>
</evidence>
<dbReference type="EMBL" id="JARAOO010000009">
    <property type="protein sequence ID" value="KAJ7954739.1"/>
    <property type="molecule type" value="Genomic_DNA"/>
</dbReference>
<feature type="compositionally biased region" description="Basic and acidic residues" evidence="1">
    <location>
        <begin position="1"/>
        <end position="13"/>
    </location>
</feature>
<dbReference type="KEGG" id="qsa:O6P43_021444"/>
<reference evidence="2" key="1">
    <citation type="journal article" date="2023" name="Science">
        <title>Elucidation of the pathway for biosynthesis of saponin adjuvants from the soapbark tree.</title>
        <authorList>
            <person name="Reed J."/>
            <person name="Orme A."/>
            <person name="El-Demerdash A."/>
            <person name="Owen C."/>
            <person name="Martin L.B.B."/>
            <person name="Misra R.C."/>
            <person name="Kikuchi S."/>
            <person name="Rejzek M."/>
            <person name="Martin A.C."/>
            <person name="Harkess A."/>
            <person name="Leebens-Mack J."/>
            <person name="Louveau T."/>
            <person name="Stephenson M.J."/>
            <person name="Osbourn A."/>
        </authorList>
    </citation>
    <scope>NUCLEOTIDE SEQUENCE</scope>
    <source>
        <strain evidence="2">S10</strain>
    </source>
</reference>
<dbReference type="AlphaFoldDB" id="A0AAD7LAU3"/>